<dbReference type="GO" id="GO:0008233">
    <property type="term" value="F:peptidase activity"/>
    <property type="evidence" value="ECO:0007669"/>
    <property type="project" value="UniProtKB-KW"/>
</dbReference>
<dbReference type="Proteomes" id="UP000494245">
    <property type="component" value="Unassembled WGS sequence"/>
</dbReference>
<feature type="chain" id="PRO_5028950306" evidence="2">
    <location>
        <begin position="23"/>
        <end position="296"/>
    </location>
</feature>
<dbReference type="Pfam" id="PF13181">
    <property type="entry name" value="TPR_8"/>
    <property type="match status" value="1"/>
</dbReference>
<dbReference type="PROSITE" id="PS50005">
    <property type="entry name" value="TPR"/>
    <property type="match status" value="1"/>
</dbReference>
<dbReference type="Pfam" id="PF14559">
    <property type="entry name" value="TPR_19"/>
    <property type="match status" value="1"/>
</dbReference>
<dbReference type="InterPro" id="IPR011990">
    <property type="entry name" value="TPR-like_helical_dom_sf"/>
</dbReference>
<dbReference type="EMBL" id="BLTE01000005">
    <property type="protein sequence ID" value="GFK93657.1"/>
    <property type="molecule type" value="Genomic_DNA"/>
</dbReference>
<sequence>MRRALALCLALALLAVPCAAHAQTRDILVPLFDSQEWQARGDLEAARKAASEALAQDPGSGFAQVRLAQIDAASGNLAQALQTLDALLAREPGNLLARNWQGFVLLAMERPLAAGAAFRETLAKDPANGWGLLGRASALLAQGQDREAQPLLAKAQETALSLEDSQLHAALGQTFLGLGLPANARMELELALELSPRSVTSLELAGKAYMALGQEHLALNAWRQALGLDPANAACRALLVQALGRQAARLEARGNAPEARQAWLAVLGYDPANAQARDRLRAKASAVLPGVAPSAP</sequence>
<keyword evidence="4" id="KW-1185">Reference proteome</keyword>
<dbReference type="RefSeq" id="WP_173082906.1">
    <property type="nucleotide sequence ID" value="NZ_BLTE01000005.1"/>
</dbReference>
<name>A0A6V8LVF8_9BACT</name>
<dbReference type="AlphaFoldDB" id="A0A6V8LVF8"/>
<accession>A0A6V8LVF8</accession>
<evidence type="ECO:0000313" key="3">
    <source>
        <dbReference type="EMBL" id="GFK93657.1"/>
    </source>
</evidence>
<keyword evidence="2" id="KW-0732">Signal</keyword>
<dbReference type="PANTHER" id="PTHR12558:SF13">
    <property type="entry name" value="CELL DIVISION CYCLE PROTEIN 27 HOMOLOG"/>
    <property type="match status" value="1"/>
</dbReference>
<evidence type="ECO:0000256" key="2">
    <source>
        <dbReference type="SAM" id="SignalP"/>
    </source>
</evidence>
<dbReference type="EC" id="3.4.-.-" evidence="3"/>
<evidence type="ECO:0000313" key="4">
    <source>
        <dbReference type="Proteomes" id="UP000494245"/>
    </source>
</evidence>
<gene>
    <name evidence="3" type="primary">bepA_4</name>
    <name evidence="3" type="ORF">NNJEOMEG_01491</name>
</gene>
<reference evidence="3 4" key="1">
    <citation type="submission" date="2020-04" db="EMBL/GenBank/DDBJ databases">
        <authorList>
            <consortium name="Desulfovibrio sp. FSS-1 genome sequencing consortium"/>
            <person name="Shimoshige H."/>
            <person name="Kobayashi H."/>
            <person name="Maekawa T."/>
        </authorList>
    </citation>
    <scope>NUCLEOTIDE SEQUENCE [LARGE SCALE GENOMIC DNA]</scope>
    <source>
        <strain evidence="3 4">SIID29052-01</strain>
    </source>
</reference>
<proteinExistence type="predicted"/>
<organism evidence="3 4">
    <name type="scientific">Fundidesulfovibrio magnetotacticus</name>
    <dbReference type="NCBI Taxonomy" id="2730080"/>
    <lineage>
        <taxon>Bacteria</taxon>
        <taxon>Pseudomonadati</taxon>
        <taxon>Thermodesulfobacteriota</taxon>
        <taxon>Desulfovibrionia</taxon>
        <taxon>Desulfovibrionales</taxon>
        <taxon>Desulfovibrionaceae</taxon>
        <taxon>Fundidesulfovibrio</taxon>
    </lineage>
</organism>
<protein>
    <submittedName>
        <fullName evidence="3">Beta-barrel assembly-enhancing protease</fullName>
        <ecNumber evidence="3">3.4.-.-</ecNumber>
    </submittedName>
</protein>
<dbReference type="GO" id="GO:0006508">
    <property type="term" value="P:proteolysis"/>
    <property type="evidence" value="ECO:0007669"/>
    <property type="project" value="UniProtKB-KW"/>
</dbReference>
<dbReference type="PANTHER" id="PTHR12558">
    <property type="entry name" value="CELL DIVISION CYCLE 16,23,27"/>
    <property type="match status" value="1"/>
</dbReference>
<feature type="signal peptide" evidence="2">
    <location>
        <begin position="1"/>
        <end position="22"/>
    </location>
</feature>
<dbReference type="InterPro" id="IPR019734">
    <property type="entry name" value="TPR_rpt"/>
</dbReference>
<keyword evidence="1" id="KW-0802">TPR repeat</keyword>
<dbReference type="SMART" id="SM00028">
    <property type="entry name" value="TPR"/>
    <property type="match status" value="4"/>
</dbReference>
<keyword evidence="3" id="KW-0645">Protease</keyword>
<dbReference type="SUPFAM" id="SSF48452">
    <property type="entry name" value="TPR-like"/>
    <property type="match status" value="1"/>
</dbReference>
<dbReference type="Gene3D" id="1.25.40.10">
    <property type="entry name" value="Tetratricopeptide repeat domain"/>
    <property type="match status" value="2"/>
</dbReference>
<evidence type="ECO:0000256" key="1">
    <source>
        <dbReference type="PROSITE-ProRule" id="PRU00339"/>
    </source>
</evidence>
<reference evidence="3 4" key="2">
    <citation type="submission" date="2020-05" db="EMBL/GenBank/DDBJ databases">
        <title>Draft genome sequence of Desulfovibrio sp. strainFSS-1.</title>
        <authorList>
            <person name="Shimoshige H."/>
            <person name="Kobayashi H."/>
            <person name="Maekawa T."/>
        </authorList>
    </citation>
    <scope>NUCLEOTIDE SEQUENCE [LARGE SCALE GENOMIC DNA]</scope>
    <source>
        <strain evidence="3 4">SIID29052-01</strain>
    </source>
</reference>
<keyword evidence="3" id="KW-0378">Hydrolase</keyword>
<feature type="repeat" description="TPR" evidence="1">
    <location>
        <begin position="199"/>
        <end position="232"/>
    </location>
</feature>
<comment type="caution">
    <text evidence="3">The sequence shown here is derived from an EMBL/GenBank/DDBJ whole genome shotgun (WGS) entry which is preliminary data.</text>
</comment>